<dbReference type="EMBL" id="FONH01000005">
    <property type="protein sequence ID" value="SFE92142.1"/>
    <property type="molecule type" value="Genomic_DNA"/>
</dbReference>
<evidence type="ECO:0000256" key="7">
    <source>
        <dbReference type="ARBA" id="ARBA00022989"/>
    </source>
</evidence>
<dbReference type="InterPro" id="IPR006302">
    <property type="entry name" value="T3SS_HrcV"/>
</dbReference>
<evidence type="ECO:0000313" key="10">
    <source>
        <dbReference type="EMBL" id="SFE92142.1"/>
    </source>
</evidence>
<keyword evidence="4" id="KW-1003">Cell membrane</keyword>
<evidence type="ECO:0000256" key="6">
    <source>
        <dbReference type="ARBA" id="ARBA00022692"/>
    </source>
</evidence>
<gene>
    <name evidence="10" type="ORF">SAMN02799615_01954</name>
</gene>
<keyword evidence="7 9" id="KW-1133">Transmembrane helix</keyword>
<dbReference type="PRINTS" id="PR00949">
    <property type="entry name" value="TYPE3IMAPROT"/>
</dbReference>
<dbReference type="PANTHER" id="PTHR30161">
    <property type="entry name" value="FLAGELLAR EXPORT PROTEIN, MEMBRANE FLHA SUBUNIT-RELATED"/>
    <property type="match status" value="1"/>
</dbReference>
<keyword evidence="8 9" id="KW-0472">Membrane</keyword>
<comment type="similarity">
    <text evidence="2">Belongs to the FHIPEP (flagella/HR/invasion proteins export pore) family.</text>
</comment>
<protein>
    <submittedName>
        <fullName evidence="10">Type III secretion protein V</fullName>
    </submittedName>
</protein>
<evidence type="ECO:0000256" key="4">
    <source>
        <dbReference type="ARBA" id="ARBA00022475"/>
    </source>
</evidence>
<dbReference type="PANTHER" id="PTHR30161:SF2">
    <property type="entry name" value="INVASION PROTEIN INVA"/>
    <property type="match status" value="1"/>
</dbReference>
<reference evidence="11" key="1">
    <citation type="submission" date="2016-10" db="EMBL/GenBank/DDBJ databases">
        <authorList>
            <person name="Varghese N."/>
            <person name="Submissions S."/>
        </authorList>
    </citation>
    <scope>NUCLEOTIDE SEQUENCE [LARGE SCALE GENOMIC DNA]</scope>
    <source>
        <strain evidence="11">UNC178MFTsu3.1</strain>
    </source>
</reference>
<evidence type="ECO:0000256" key="9">
    <source>
        <dbReference type="SAM" id="Phobius"/>
    </source>
</evidence>
<accession>A0A1I2EGS0</accession>
<dbReference type="Gene3D" id="1.10.8.540">
    <property type="entry name" value="FHIPEP family, domain 3"/>
    <property type="match status" value="1"/>
</dbReference>
<dbReference type="PIRSF" id="PIRSF005419">
    <property type="entry name" value="FlhA"/>
    <property type="match status" value="1"/>
</dbReference>
<dbReference type="Gene3D" id="3.40.50.12790">
    <property type="entry name" value="FHIPEP family, domain 4"/>
    <property type="match status" value="1"/>
</dbReference>
<dbReference type="NCBIfam" id="TIGR01399">
    <property type="entry name" value="hrcV"/>
    <property type="match status" value="1"/>
</dbReference>
<dbReference type="InterPro" id="IPR042194">
    <property type="entry name" value="FHIPEP_1"/>
</dbReference>
<evidence type="ECO:0000256" key="3">
    <source>
        <dbReference type="ARBA" id="ARBA00022448"/>
    </source>
</evidence>
<dbReference type="InterPro" id="IPR042193">
    <property type="entry name" value="FHIPEP_3"/>
</dbReference>
<dbReference type="Gene3D" id="3.40.30.60">
    <property type="entry name" value="FHIPEP family, domain 1"/>
    <property type="match status" value="1"/>
</dbReference>
<organism evidence="10 11">
    <name type="scientific">Dyella marensis</name>
    <dbReference type="NCBI Taxonomy" id="500610"/>
    <lineage>
        <taxon>Bacteria</taxon>
        <taxon>Pseudomonadati</taxon>
        <taxon>Pseudomonadota</taxon>
        <taxon>Gammaproteobacteria</taxon>
        <taxon>Lysobacterales</taxon>
        <taxon>Rhodanobacteraceae</taxon>
        <taxon>Dyella</taxon>
    </lineage>
</organism>
<dbReference type="Pfam" id="PF00771">
    <property type="entry name" value="FHIPEP"/>
    <property type="match status" value="1"/>
</dbReference>
<evidence type="ECO:0000256" key="5">
    <source>
        <dbReference type="ARBA" id="ARBA00022519"/>
    </source>
</evidence>
<dbReference type="GO" id="GO:0005886">
    <property type="term" value="C:plasma membrane"/>
    <property type="evidence" value="ECO:0007669"/>
    <property type="project" value="UniProtKB-SubCell"/>
</dbReference>
<dbReference type="Proteomes" id="UP000199477">
    <property type="component" value="Unassembled WGS sequence"/>
</dbReference>
<feature type="transmembrane region" description="Helical" evidence="9">
    <location>
        <begin position="119"/>
        <end position="138"/>
    </location>
</feature>
<proteinExistence type="inferred from homology"/>
<dbReference type="RefSeq" id="WP_051548696.1">
    <property type="nucleotide sequence ID" value="NZ_FONH01000005.1"/>
</dbReference>
<feature type="transmembrane region" description="Helical" evidence="9">
    <location>
        <begin position="78"/>
        <end position="99"/>
    </location>
</feature>
<dbReference type="InterPro" id="IPR001712">
    <property type="entry name" value="T3SS_FHIPEP"/>
</dbReference>
<evidence type="ECO:0000256" key="1">
    <source>
        <dbReference type="ARBA" id="ARBA00004429"/>
    </source>
</evidence>
<dbReference type="InterPro" id="IPR042196">
    <property type="entry name" value="FHIPEP_4"/>
</dbReference>
<keyword evidence="3" id="KW-0813">Transport</keyword>
<feature type="transmembrane region" description="Helical" evidence="9">
    <location>
        <begin position="20"/>
        <end position="41"/>
    </location>
</feature>
<keyword evidence="5" id="KW-0997">Cell inner membrane</keyword>
<evidence type="ECO:0000256" key="8">
    <source>
        <dbReference type="ARBA" id="ARBA00023136"/>
    </source>
</evidence>
<comment type="subcellular location">
    <subcellularLocation>
        <location evidence="1">Cell inner membrane</location>
        <topology evidence="1">Multi-pass membrane protein</topology>
    </subcellularLocation>
</comment>
<keyword evidence="11" id="KW-1185">Reference proteome</keyword>
<feature type="transmembrane region" description="Helical" evidence="9">
    <location>
        <begin position="309"/>
        <end position="327"/>
    </location>
</feature>
<dbReference type="GO" id="GO:0009306">
    <property type="term" value="P:protein secretion"/>
    <property type="evidence" value="ECO:0007669"/>
    <property type="project" value="InterPro"/>
</dbReference>
<keyword evidence="6 9" id="KW-0812">Transmembrane</keyword>
<dbReference type="AlphaFoldDB" id="A0A1I2EGS0"/>
<feature type="transmembrane region" description="Helical" evidence="9">
    <location>
        <begin position="247"/>
        <end position="265"/>
    </location>
</feature>
<feature type="transmembrane region" description="Helical" evidence="9">
    <location>
        <begin position="205"/>
        <end position="227"/>
    </location>
</feature>
<feature type="transmembrane region" description="Helical" evidence="9">
    <location>
        <begin position="47"/>
        <end position="66"/>
    </location>
</feature>
<name>A0A1I2EGS0_9GAMM</name>
<evidence type="ECO:0000313" key="11">
    <source>
        <dbReference type="Proteomes" id="UP000199477"/>
    </source>
</evidence>
<sequence>MALEAIFSRLAPGAGGSRSYSDLVLVAGVVAIIGLMILPLPMVAIDALVALNMLIGVGLLLIAIYIPTPVAFSSFPSVLLLTTLFRLALSIAITRSILLNADGGHIIDTFGNMVVGGNLIVGLVVFLIITVVQFIVVAKGAERVAEVAARFSLDAMPGKQLSIDSDLRSGLLEKDEARRRRRLLEIESQLHGSLDGAMKFVKGDAIAGIVIIVINLLGGLGVGVMMHDMSVGDAVHTYSVLTIGDGLVAQIPALLASISAGLIVTRTAGDEEDRNLGAIIARQISGEPRVTMIIGCIALGMMLVPGFPIVVFLPLGVILVGIASWRMRERVGFLRRLFKVPESQAELLPPDVADSDVLLPSAPLLLEVHMTALQALGSNQVRNLLRQVVGGLREDYGVPLPKPALRAGLQLPEQGYALYAYGVRIAHGALRPGQLFLPGRAALPPAPSAETGALAPEGVSGFPGRWIPRDGARQAQAQALDAQQVLHEHIRMALERHLSLFVGIQETSNLSNGLSRDYPDLVREMLRVVSPQRVAEVLKRLVEERVPIRQLRDVFEAITDAASREKDIVLVAEYVRMALRRHLSYRYADDNHVLRVLVARPELEERLRRSVHTGPAGTQLAVEPDLAARLLAQIGEHARGEHGSAMVLLSSMDVRRHLRKLTEAEYADIPVLSYQELVPDLRLVPVGQLAV</sequence>
<dbReference type="STRING" id="500610.SAMN02799615_01954"/>
<evidence type="ECO:0000256" key="2">
    <source>
        <dbReference type="ARBA" id="ARBA00008835"/>
    </source>
</evidence>